<accession>A0A383AYE0</accession>
<organism evidence="1">
    <name type="scientific">marine metagenome</name>
    <dbReference type="NCBI Taxonomy" id="408172"/>
    <lineage>
        <taxon>unclassified sequences</taxon>
        <taxon>metagenomes</taxon>
        <taxon>ecological metagenomes</taxon>
    </lineage>
</organism>
<evidence type="ECO:0000313" key="1">
    <source>
        <dbReference type="EMBL" id="SVE12722.1"/>
    </source>
</evidence>
<name>A0A383AYE0_9ZZZZ</name>
<reference evidence="1" key="1">
    <citation type="submission" date="2018-05" db="EMBL/GenBank/DDBJ databases">
        <authorList>
            <person name="Lanie J.A."/>
            <person name="Ng W.-L."/>
            <person name="Kazmierczak K.M."/>
            <person name="Andrzejewski T.M."/>
            <person name="Davidsen T.M."/>
            <person name="Wayne K.J."/>
            <person name="Tettelin H."/>
            <person name="Glass J.I."/>
            <person name="Rusch D."/>
            <person name="Podicherti R."/>
            <person name="Tsui H.-C.T."/>
            <person name="Winkler M.E."/>
        </authorList>
    </citation>
    <scope>NUCLEOTIDE SEQUENCE</scope>
</reference>
<dbReference type="EMBL" id="UINC01195928">
    <property type="protein sequence ID" value="SVE12722.1"/>
    <property type="molecule type" value="Genomic_DNA"/>
</dbReference>
<proteinExistence type="predicted"/>
<feature type="non-terminal residue" evidence="1">
    <location>
        <position position="150"/>
    </location>
</feature>
<gene>
    <name evidence="1" type="ORF">METZ01_LOCUS465576</name>
</gene>
<evidence type="ECO:0008006" key="2">
    <source>
        <dbReference type="Google" id="ProtNLM"/>
    </source>
</evidence>
<sequence>MVRKEFKIFSITMSLVLLQILGANSFLEASEVQGDRNSGNLPSIQELTEGMQKMDGFLPLYWDEDEGELWMEIPELNQEMIHYVGYGAGLGSNDLGLDRGALRGSRMVKFEKIGRKVLMVQPNYQFRAVTDNPSEIKAVRDAFARSVLWG</sequence>
<protein>
    <recommendedName>
        <fullName evidence="2">DUF5118 domain-containing protein</fullName>
    </recommendedName>
</protein>
<dbReference type="AlphaFoldDB" id="A0A383AYE0"/>